<dbReference type="SUPFAM" id="SSF51735">
    <property type="entry name" value="NAD(P)-binding Rossmann-fold domains"/>
    <property type="match status" value="1"/>
</dbReference>
<dbReference type="InterPro" id="IPR036291">
    <property type="entry name" value="NAD(P)-bd_dom_sf"/>
</dbReference>
<organism evidence="2">
    <name type="scientific">uncultured Sulfurovum sp</name>
    <dbReference type="NCBI Taxonomy" id="269237"/>
    <lineage>
        <taxon>Bacteria</taxon>
        <taxon>Pseudomonadati</taxon>
        <taxon>Campylobacterota</taxon>
        <taxon>Epsilonproteobacteria</taxon>
        <taxon>Campylobacterales</taxon>
        <taxon>Sulfurovaceae</taxon>
        <taxon>Sulfurovum</taxon>
        <taxon>environmental samples</taxon>
    </lineage>
</organism>
<dbReference type="PANTHER" id="PTHR33303:SF2">
    <property type="entry name" value="COA-BINDING DOMAIN-CONTAINING PROTEIN"/>
    <property type="match status" value="1"/>
</dbReference>
<gene>
    <name evidence="2" type="ORF">HELGO_WM5096</name>
</gene>
<dbReference type="AlphaFoldDB" id="A0A6S6TAU6"/>
<evidence type="ECO:0000259" key="1">
    <source>
        <dbReference type="SMART" id="SM00881"/>
    </source>
</evidence>
<dbReference type="Gene3D" id="3.40.50.720">
    <property type="entry name" value="NAD(P)-binding Rossmann-like Domain"/>
    <property type="match status" value="1"/>
</dbReference>
<name>A0A6S6TAU6_9BACT</name>
<dbReference type="SMART" id="SM00881">
    <property type="entry name" value="CoA_binding"/>
    <property type="match status" value="1"/>
</dbReference>
<dbReference type="EMBL" id="CACVAU010000058">
    <property type="protein sequence ID" value="CAA6820451.1"/>
    <property type="molecule type" value="Genomic_DNA"/>
</dbReference>
<reference evidence="2" key="1">
    <citation type="submission" date="2020-01" db="EMBL/GenBank/DDBJ databases">
        <authorList>
            <person name="Meier V. D."/>
            <person name="Meier V D."/>
        </authorList>
    </citation>
    <scope>NUCLEOTIDE SEQUENCE</scope>
    <source>
        <strain evidence="2">HLG_WM_MAG_05</strain>
    </source>
</reference>
<feature type="domain" description="CoA-binding" evidence="1">
    <location>
        <begin position="18"/>
        <end position="112"/>
    </location>
</feature>
<accession>A0A6S6TAU6</accession>
<sequence length="143" mass="15669">MECEIPSVNSNTAEMKAYFQLVKTIAVLGCSPDDTKASNHVAAYLKDVGYNMIPVYPKGDTILGQKAYRSLADIEEEVDMVVVFRKPAALDAIADAVIARGDVKVYWTQLALVNNEAAKKVKEAGINVVQNYCAMVEHKAIFL</sequence>
<evidence type="ECO:0000313" key="2">
    <source>
        <dbReference type="EMBL" id="CAA6820451.1"/>
    </source>
</evidence>
<dbReference type="Pfam" id="PF13380">
    <property type="entry name" value="CoA_binding_2"/>
    <property type="match status" value="1"/>
</dbReference>
<proteinExistence type="predicted"/>
<protein>
    <submittedName>
        <fullName evidence="2">CoA-binding domain protein</fullName>
    </submittedName>
</protein>
<dbReference type="InterPro" id="IPR003781">
    <property type="entry name" value="CoA-bd"/>
</dbReference>
<dbReference type="PANTHER" id="PTHR33303">
    <property type="entry name" value="CYTOPLASMIC PROTEIN-RELATED"/>
    <property type="match status" value="1"/>
</dbReference>